<dbReference type="PANTHER" id="PTHR24111">
    <property type="entry name" value="LEUCINE-RICH REPEAT-CONTAINING PROTEIN 34"/>
    <property type="match status" value="1"/>
</dbReference>
<dbReference type="Gene3D" id="3.80.10.10">
    <property type="entry name" value="Ribonuclease Inhibitor"/>
    <property type="match status" value="1"/>
</dbReference>
<evidence type="ECO:0000256" key="1">
    <source>
        <dbReference type="ARBA" id="ARBA00022737"/>
    </source>
</evidence>
<reference evidence="2" key="1">
    <citation type="submission" date="2021-06" db="EMBL/GenBank/DDBJ databases">
        <authorList>
            <person name="Kallberg Y."/>
            <person name="Tangrot J."/>
            <person name="Rosling A."/>
        </authorList>
    </citation>
    <scope>NUCLEOTIDE SEQUENCE</scope>
    <source>
        <strain evidence="2">MA453B</strain>
    </source>
</reference>
<evidence type="ECO:0000313" key="2">
    <source>
        <dbReference type="EMBL" id="CAG8627174.1"/>
    </source>
</evidence>
<keyword evidence="3" id="KW-1185">Reference proteome</keyword>
<keyword evidence="1" id="KW-0677">Repeat</keyword>
<accession>A0A9N9D994</accession>
<dbReference type="PANTHER" id="PTHR24111:SF0">
    <property type="entry name" value="LEUCINE-RICH REPEAT-CONTAINING PROTEIN"/>
    <property type="match status" value="1"/>
</dbReference>
<proteinExistence type="predicted"/>
<dbReference type="SMART" id="SM00368">
    <property type="entry name" value="LRR_RI"/>
    <property type="match status" value="3"/>
</dbReference>
<dbReference type="SUPFAM" id="SSF52047">
    <property type="entry name" value="RNI-like"/>
    <property type="match status" value="1"/>
</dbReference>
<dbReference type="OrthoDB" id="120976at2759"/>
<dbReference type="AlphaFoldDB" id="A0A9N9D994"/>
<feature type="non-terminal residue" evidence="2">
    <location>
        <position position="1"/>
    </location>
</feature>
<name>A0A9N9D994_9GLOM</name>
<gene>
    <name evidence="2" type="ORF">DERYTH_LOCUS8957</name>
</gene>
<sequence>SSKLKQECTSDTSKEAIKDWPKEQRYLYCGEQCILQGVKEFINTILLADEMCIEAYLKIRAAAVGKSLEKRNEYVLGESQKYDCGMPIGFEFNNYPQLLYLSKILNTIQDYQTLVKGDLEICDSLVEMYVSYLDDEKRSSFIPFKLPTRKEYMFKYLSYVTSIPDNFYCQVGCWYKRFSGSDDDPEDLCSALILLLLNLSKNMKSIILVSSPDKMLVQTICGKNSLKNLYLHFCLSNITARSISKMCKVKSLRVLEINGYYLRFRPIKDYMISLQTNTIMKSLSFIYDSIDNDNSIHLIADVIFKNTTLSQLKIGGSGFSIKRFVLLIKSLKSNTSLNSLSLKNNYLGLKEIMVLKDYLIENNTLLVLDLSFNELDFECGKLLSEVITKNHTLLRLNLGFNCLGSKGGKFIMDSLPFNNMLLFLNLKLNKIEFNISSPNSNLKIFQNEFNEIERFIDNSQSPI</sequence>
<protein>
    <submittedName>
        <fullName evidence="2">25336_t:CDS:1</fullName>
    </submittedName>
</protein>
<dbReference type="InterPro" id="IPR052201">
    <property type="entry name" value="LRR-containing_regulator"/>
</dbReference>
<dbReference type="InterPro" id="IPR032675">
    <property type="entry name" value="LRR_dom_sf"/>
</dbReference>
<organism evidence="2 3">
    <name type="scientific">Dentiscutata erythropus</name>
    <dbReference type="NCBI Taxonomy" id="1348616"/>
    <lineage>
        <taxon>Eukaryota</taxon>
        <taxon>Fungi</taxon>
        <taxon>Fungi incertae sedis</taxon>
        <taxon>Mucoromycota</taxon>
        <taxon>Glomeromycotina</taxon>
        <taxon>Glomeromycetes</taxon>
        <taxon>Diversisporales</taxon>
        <taxon>Gigasporaceae</taxon>
        <taxon>Dentiscutata</taxon>
    </lineage>
</organism>
<dbReference type="Proteomes" id="UP000789405">
    <property type="component" value="Unassembled WGS sequence"/>
</dbReference>
<comment type="caution">
    <text evidence="2">The sequence shown here is derived from an EMBL/GenBank/DDBJ whole genome shotgun (WGS) entry which is preliminary data.</text>
</comment>
<dbReference type="EMBL" id="CAJVPY010004751">
    <property type="protein sequence ID" value="CAG8627174.1"/>
    <property type="molecule type" value="Genomic_DNA"/>
</dbReference>
<evidence type="ECO:0000313" key="3">
    <source>
        <dbReference type="Proteomes" id="UP000789405"/>
    </source>
</evidence>